<dbReference type="OrthoDB" id="236568at2"/>
<protein>
    <submittedName>
        <fullName evidence="4">Sensory transduction protein LytR</fullName>
    </submittedName>
</protein>
<dbReference type="SMART" id="SM00448">
    <property type="entry name" value="REC"/>
    <property type="match status" value="1"/>
</dbReference>
<accession>A0A3S9W6E8</accession>
<dbReference type="Pfam" id="PF00072">
    <property type="entry name" value="Response_reg"/>
    <property type="match status" value="1"/>
</dbReference>
<gene>
    <name evidence="4" type="primary">lytR</name>
    <name evidence="4" type="ORF">CVS47_00161</name>
</gene>
<dbReference type="InterPro" id="IPR001789">
    <property type="entry name" value="Sig_transdc_resp-reg_receiver"/>
</dbReference>
<name>A0A3S9W6E8_9MICO</name>
<sequence>MVGEGGLVDVLVADDEPPALAELVAFLRRDARIGEVHAAANGAEALRIIELHRVAGAFLDIHMPGLSGFALARALAATDTPPAVVFVTADDAGALQAFDVQAVDYVLKPVRAERLSRAVDRVMDAASRTPAAADAGETIPVTVGQTVRLIRRGDVRWVHAQGDYSRLWTAGGGHLVRTPISELEERWSDAGFVRVHRSYLVHRDAVVELRLGGSAPTVVLAEIELPVSRRLAASVREILARSGG</sequence>
<dbReference type="PANTHER" id="PTHR37299">
    <property type="entry name" value="TRANSCRIPTIONAL REGULATOR-RELATED"/>
    <property type="match status" value="1"/>
</dbReference>
<reference evidence="4 5" key="1">
    <citation type="submission" date="2018-08" db="EMBL/GenBank/DDBJ databases">
        <title>Microbacterium lemovicicum sp. nov., a bacterium isolated from a natural uranium-rich soil.</title>
        <authorList>
            <person name="ORTET P."/>
        </authorList>
    </citation>
    <scope>NUCLEOTIDE SEQUENCE [LARGE SCALE GENOMIC DNA]</scope>
    <source>
        <strain evidence="4 5">Viu22</strain>
    </source>
</reference>
<dbReference type="GO" id="GO:0000156">
    <property type="term" value="F:phosphorelay response regulator activity"/>
    <property type="evidence" value="ECO:0007669"/>
    <property type="project" value="InterPro"/>
</dbReference>
<proteinExistence type="predicted"/>
<dbReference type="PROSITE" id="PS50930">
    <property type="entry name" value="HTH_LYTTR"/>
    <property type="match status" value="1"/>
</dbReference>
<evidence type="ECO:0000256" key="1">
    <source>
        <dbReference type="PROSITE-ProRule" id="PRU00169"/>
    </source>
</evidence>
<feature type="domain" description="Response regulatory" evidence="2">
    <location>
        <begin position="9"/>
        <end position="123"/>
    </location>
</feature>
<dbReference type="AlphaFoldDB" id="A0A3S9W6E8"/>
<dbReference type="GO" id="GO:0003677">
    <property type="term" value="F:DNA binding"/>
    <property type="evidence" value="ECO:0007669"/>
    <property type="project" value="InterPro"/>
</dbReference>
<dbReference type="InterPro" id="IPR007492">
    <property type="entry name" value="LytTR_DNA-bd_dom"/>
</dbReference>
<dbReference type="PANTHER" id="PTHR37299:SF1">
    <property type="entry name" value="STAGE 0 SPORULATION PROTEIN A HOMOLOG"/>
    <property type="match status" value="1"/>
</dbReference>
<dbReference type="PROSITE" id="PS50110">
    <property type="entry name" value="RESPONSE_REGULATORY"/>
    <property type="match status" value="1"/>
</dbReference>
<evidence type="ECO:0000259" key="2">
    <source>
        <dbReference type="PROSITE" id="PS50110"/>
    </source>
</evidence>
<dbReference type="Proteomes" id="UP000276888">
    <property type="component" value="Chromosome"/>
</dbReference>
<dbReference type="SMART" id="SM00850">
    <property type="entry name" value="LytTR"/>
    <property type="match status" value="1"/>
</dbReference>
<organism evidence="4 5">
    <name type="scientific">Microbacterium lemovicicum</name>
    <dbReference type="NCBI Taxonomy" id="1072463"/>
    <lineage>
        <taxon>Bacteria</taxon>
        <taxon>Bacillati</taxon>
        <taxon>Actinomycetota</taxon>
        <taxon>Actinomycetes</taxon>
        <taxon>Micrococcales</taxon>
        <taxon>Microbacteriaceae</taxon>
        <taxon>Microbacterium</taxon>
    </lineage>
</organism>
<dbReference type="Pfam" id="PF04397">
    <property type="entry name" value="LytTR"/>
    <property type="match status" value="1"/>
</dbReference>
<evidence type="ECO:0000259" key="3">
    <source>
        <dbReference type="PROSITE" id="PS50930"/>
    </source>
</evidence>
<keyword evidence="5" id="KW-1185">Reference proteome</keyword>
<feature type="modified residue" description="4-aspartylphosphate" evidence="1">
    <location>
        <position position="60"/>
    </location>
</feature>
<evidence type="ECO:0000313" key="5">
    <source>
        <dbReference type="Proteomes" id="UP000276888"/>
    </source>
</evidence>
<dbReference type="EMBL" id="CP031423">
    <property type="protein sequence ID" value="AZS35569.1"/>
    <property type="molecule type" value="Genomic_DNA"/>
</dbReference>
<dbReference type="KEGG" id="mlv:CVS47_00161"/>
<dbReference type="InterPro" id="IPR011006">
    <property type="entry name" value="CheY-like_superfamily"/>
</dbReference>
<keyword evidence="1" id="KW-0597">Phosphoprotein</keyword>
<dbReference type="InterPro" id="IPR046947">
    <property type="entry name" value="LytR-like"/>
</dbReference>
<dbReference type="Gene3D" id="3.40.50.2300">
    <property type="match status" value="1"/>
</dbReference>
<dbReference type="SUPFAM" id="SSF52172">
    <property type="entry name" value="CheY-like"/>
    <property type="match status" value="1"/>
</dbReference>
<feature type="domain" description="HTH LytTR-type" evidence="3">
    <location>
        <begin position="139"/>
        <end position="241"/>
    </location>
</feature>
<dbReference type="RefSeq" id="WP_127094377.1">
    <property type="nucleotide sequence ID" value="NZ_CP031423.1"/>
</dbReference>
<dbReference type="Gene3D" id="2.40.50.1020">
    <property type="entry name" value="LytTr DNA-binding domain"/>
    <property type="match status" value="1"/>
</dbReference>
<evidence type="ECO:0000313" key="4">
    <source>
        <dbReference type="EMBL" id="AZS35569.1"/>
    </source>
</evidence>